<dbReference type="EnsemblMetazoa" id="tetur02g07520.1">
    <property type="protein sequence ID" value="tetur02g07520.1"/>
    <property type="gene ID" value="tetur02g07520"/>
</dbReference>
<dbReference type="AlphaFoldDB" id="T1JWA0"/>
<evidence type="ECO:0000256" key="1">
    <source>
        <dbReference type="SAM" id="SignalP"/>
    </source>
</evidence>
<accession>T1JWA0</accession>
<organism evidence="2 3">
    <name type="scientific">Tetranychus urticae</name>
    <name type="common">Two-spotted spider mite</name>
    <dbReference type="NCBI Taxonomy" id="32264"/>
    <lineage>
        <taxon>Eukaryota</taxon>
        <taxon>Metazoa</taxon>
        <taxon>Ecdysozoa</taxon>
        <taxon>Arthropoda</taxon>
        <taxon>Chelicerata</taxon>
        <taxon>Arachnida</taxon>
        <taxon>Acari</taxon>
        <taxon>Acariformes</taxon>
        <taxon>Trombidiformes</taxon>
        <taxon>Prostigmata</taxon>
        <taxon>Eleutherengona</taxon>
        <taxon>Raphignathae</taxon>
        <taxon>Tetranychoidea</taxon>
        <taxon>Tetranychidae</taxon>
        <taxon>Tetranychus</taxon>
    </lineage>
</organism>
<evidence type="ECO:0000313" key="2">
    <source>
        <dbReference type="EnsemblMetazoa" id="tetur02g07520.1"/>
    </source>
</evidence>
<evidence type="ECO:0000313" key="3">
    <source>
        <dbReference type="Proteomes" id="UP000015104"/>
    </source>
</evidence>
<dbReference type="Proteomes" id="UP000015104">
    <property type="component" value="Unassembled WGS sequence"/>
</dbReference>
<reference evidence="3" key="1">
    <citation type="submission" date="2011-08" db="EMBL/GenBank/DDBJ databases">
        <authorList>
            <person name="Rombauts S."/>
        </authorList>
    </citation>
    <scope>NUCLEOTIDE SEQUENCE</scope>
    <source>
        <strain evidence="3">London</strain>
    </source>
</reference>
<dbReference type="EMBL" id="CAEY01000807">
    <property type="status" value="NOT_ANNOTATED_CDS"/>
    <property type="molecule type" value="Genomic_DNA"/>
</dbReference>
<feature type="chain" id="PRO_5004590877" evidence="1">
    <location>
        <begin position="19"/>
        <end position="289"/>
    </location>
</feature>
<sequence length="289" mass="34010">MDFQILFCFSLLFPFSSLMLIKEIKPGSDENKFRNFIRLFHAVDPPRCFISNATYYRYPSRIGSKLLEEDVVIRTFPSEASLYRENTELTKKMSMELESCYGLSKSSFDKTDVVMLTLIEKDIDNVTSNIIKSIRVDPLSVDFYPHKLPMEQVKEYVEFFRYSPDKPFCKSVCNDLNRGIEVDVISYREFTQRCPKISCPAFLEETDYPKLMAEMEKFIRTMKYLLLLVIPLPTEFWIAGQWTVLEIDNKTASLFPKLTEKHYFIVTFIDNKKKQTKARKIDECRIILN</sequence>
<feature type="signal peptide" evidence="1">
    <location>
        <begin position="1"/>
        <end position="18"/>
    </location>
</feature>
<gene>
    <name evidence="2" type="primary">107371499</name>
</gene>
<keyword evidence="1" id="KW-0732">Signal</keyword>
<name>T1JWA0_TETUR</name>
<keyword evidence="3" id="KW-1185">Reference proteome</keyword>
<reference evidence="2" key="2">
    <citation type="submission" date="2015-06" db="UniProtKB">
        <authorList>
            <consortium name="EnsemblMetazoa"/>
        </authorList>
    </citation>
    <scope>IDENTIFICATION</scope>
</reference>
<protein>
    <submittedName>
        <fullName evidence="2">Uncharacterized protein</fullName>
    </submittedName>
</protein>
<dbReference type="HOGENOM" id="CLU_080822_0_0_1"/>
<proteinExistence type="predicted"/>
<dbReference type="KEGG" id="tut:107371499"/>